<evidence type="ECO:0000259" key="6">
    <source>
        <dbReference type="Pfam" id="PF05175"/>
    </source>
</evidence>
<dbReference type="Proteomes" id="UP000774326">
    <property type="component" value="Unassembled WGS sequence"/>
</dbReference>
<dbReference type="GO" id="GO:0032259">
    <property type="term" value="P:methylation"/>
    <property type="evidence" value="ECO:0007669"/>
    <property type="project" value="UniProtKB-KW"/>
</dbReference>
<dbReference type="InterPro" id="IPR050320">
    <property type="entry name" value="N5-glutamine_MTase"/>
</dbReference>
<dbReference type="PROSITE" id="PS00092">
    <property type="entry name" value="N6_MTASE"/>
    <property type="match status" value="1"/>
</dbReference>
<dbReference type="GO" id="GO:0003676">
    <property type="term" value="F:nucleic acid binding"/>
    <property type="evidence" value="ECO:0007669"/>
    <property type="project" value="InterPro"/>
</dbReference>
<dbReference type="GO" id="GO:0102559">
    <property type="term" value="F:peptide chain release factor N(5)-glutamine methyltransferase activity"/>
    <property type="evidence" value="ECO:0007669"/>
    <property type="project" value="UniProtKB-EC"/>
</dbReference>
<dbReference type="InterPro" id="IPR029063">
    <property type="entry name" value="SAM-dependent_MTases_sf"/>
</dbReference>
<evidence type="ECO:0000256" key="5">
    <source>
        <dbReference type="ARBA" id="ARBA00048391"/>
    </source>
</evidence>
<protein>
    <recommendedName>
        <fullName evidence="1">peptide chain release factor N(5)-glutamine methyltransferase</fullName>
        <ecNumber evidence="1">2.1.1.297</ecNumber>
    </recommendedName>
</protein>
<keyword evidence="3" id="KW-0808">Transferase</keyword>
<dbReference type="Gene3D" id="3.40.50.150">
    <property type="entry name" value="Vaccinia Virus protein VP39"/>
    <property type="match status" value="1"/>
</dbReference>
<sequence length="284" mass="32364">MPRIPPTLFHRLPTSTFKLSRLLLPTCRTLEQTSNELRWIQTELPSTKWSTACVLRSRKVPLQYILGTQPFGSIDVKCRPGVLIPRWETEEYTVKIIDMIRYIEGVRSVVDVCTGSGCVPLLIGSELPQLKVKGIDVSEHALRLSEENKQSLAVDNVSFTYGDVFQNDVLKGEKYDIVISNPPYIPLTDYISNEVEPSVRKYEPKLALVGDLEFYKALVENVIIPSECKAFVLELGYMDQVQYTENLLDLQNVWGTKCYFDSAGKVRCVVGWKRGTEYEIFKDL</sequence>
<evidence type="ECO:0000313" key="8">
    <source>
        <dbReference type="Proteomes" id="UP000774326"/>
    </source>
</evidence>
<dbReference type="AlphaFoldDB" id="A0A9P8QCD2"/>
<dbReference type="InterPro" id="IPR004556">
    <property type="entry name" value="HemK-like"/>
</dbReference>
<dbReference type="OrthoDB" id="269872at2759"/>
<accession>A0A9P8QCD2</accession>
<feature type="domain" description="Methyltransferase small" evidence="6">
    <location>
        <begin position="107"/>
        <end position="184"/>
    </location>
</feature>
<comment type="caution">
    <text evidence="7">The sequence shown here is derived from an EMBL/GenBank/DDBJ whole genome shotgun (WGS) entry which is preliminary data.</text>
</comment>
<dbReference type="CDD" id="cd02440">
    <property type="entry name" value="AdoMet_MTases"/>
    <property type="match status" value="1"/>
</dbReference>
<dbReference type="SUPFAM" id="SSF53335">
    <property type="entry name" value="S-adenosyl-L-methionine-dependent methyltransferases"/>
    <property type="match status" value="1"/>
</dbReference>
<dbReference type="EC" id="2.1.1.297" evidence="1"/>
<dbReference type="EMBL" id="JAEUBG010001160">
    <property type="protein sequence ID" value="KAH3686879.1"/>
    <property type="molecule type" value="Genomic_DNA"/>
</dbReference>
<dbReference type="InterPro" id="IPR002052">
    <property type="entry name" value="DNA_methylase_N6_adenine_CS"/>
</dbReference>
<reference evidence="7" key="2">
    <citation type="submission" date="2021-01" db="EMBL/GenBank/DDBJ databases">
        <authorList>
            <person name="Schikora-Tamarit M.A."/>
        </authorList>
    </citation>
    <scope>NUCLEOTIDE SEQUENCE</scope>
    <source>
        <strain evidence="7">CBS2887</strain>
    </source>
</reference>
<keyword evidence="4" id="KW-0949">S-adenosyl-L-methionine</keyword>
<dbReference type="GO" id="GO:0005739">
    <property type="term" value="C:mitochondrion"/>
    <property type="evidence" value="ECO:0007669"/>
    <property type="project" value="TreeGrafter"/>
</dbReference>
<evidence type="ECO:0000256" key="4">
    <source>
        <dbReference type="ARBA" id="ARBA00022691"/>
    </source>
</evidence>
<comment type="catalytic activity">
    <reaction evidence="5">
        <text>L-glutaminyl-[peptide chain release factor] + S-adenosyl-L-methionine = N(5)-methyl-L-glutaminyl-[peptide chain release factor] + S-adenosyl-L-homocysteine + H(+)</text>
        <dbReference type="Rhea" id="RHEA:42896"/>
        <dbReference type="Rhea" id="RHEA-COMP:10271"/>
        <dbReference type="Rhea" id="RHEA-COMP:10272"/>
        <dbReference type="ChEBI" id="CHEBI:15378"/>
        <dbReference type="ChEBI" id="CHEBI:30011"/>
        <dbReference type="ChEBI" id="CHEBI:57856"/>
        <dbReference type="ChEBI" id="CHEBI:59789"/>
        <dbReference type="ChEBI" id="CHEBI:61891"/>
        <dbReference type="EC" id="2.1.1.297"/>
    </reaction>
</comment>
<organism evidence="7 8">
    <name type="scientific">Wickerhamomyces pijperi</name>
    <name type="common">Yeast</name>
    <name type="synonym">Pichia pijperi</name>
    <dbReference type="NCBI Taxonomy" id="599730"/>
    <lineage>
        <taxon>Eukaryota</taxon>
        <taxon>Fungi</taxon>
        <taxon>Dikarya</taxon>
        <taxon>Ascomycota</taxon>
        <taxon>Saccharomycotina</taxon>
        <taxon>Saccharomycetes</taxon>
        <taxon>Phaffomycetales</taxon>
        <taxon>Wickerhamomycetaceae</taxon>
        <taxon>Wickerhamomyces</taxon>
    </lineage>
</organism>
<evidence type="ECO:0000256" key="2">
    <source>
        <dbReference type="ARBA" id="ARBA00022603"/>
    </source>
</evidence>
<dbReference type="InterPro" id="IPR007848">
    <property type="entry name" value="Small_mtfrase_dom"/>
</dbReference>
<evidence type="ECO:0000256" key="3">
    <source>
        <dbReference type="ARBA" id="ARBA00022679"/>
    </source>
</evidence>
<dbReference type="Pfam" id="PF05175">
    <property type="entry name" value="MTS"/>
    <property type="match status" value="1"/>
</dbReference>
<keyword evidence="8" id="KW-1185">Reference proteome</keyword>
<reference evidence="7" key="1">
    <citation type="journal article" date="2021" name="Open Biol.">
        <title>Shared evolutionary footprints suggest mitochondrial oxidative damage underlies multiple complex I losses in fungi.</title>
        <authorList>
            <person name="Schikora-Tamarit M.A."/>
            <person name="Marcet-Houben M."/>
            <person name="Nosek J."/>
            <person name="Gabaldon T."/>
        </authorList>
    </citation>
    <scope>NUCLEOTIDE SEQUENCE</scope>
    <source>
        <strain evidence="7">CBS2887</strain>
    </source>
</reference>
<evidence type="ECO:0000313" key="7">
    <source>
        <dbReference type="EMBL" id="KAH3686879.1"/>
    </source>
</evidence>
<name>A0A9P8QCD2_WICPI</name>
<keyword evidence="2" id="KW-0489">Methyltransferase</keyword>
<gene>
    <name evidence="7" type="ORF">WICPIJ_002143</name>
</gene>
<dbReference type="NCBIfam" id="TIGR00536">
    <property type="entry name" value="hemK_fam"/>
    <property type="match status" value="1"/>
</dbReference>
<evidence type="ECO:0000256" key="1">
    <source>
        <dbReference type="ARBA" id="ARBA00012771"/>
    </source>
</evidence>
<dbReference type="PANTHER" id="PTHR18895">
    <property type="entry name" value="HEMK METHYLTRANSFERASE"/>
    <property type="match status" value="1"/>
</dbReference>
<dbReference type="PANTHER" id="PTHR18895:SF74">
    <property type="entry name" value="MTRF1L RELEASE FACTOR GLUTAMINE METHYLTRANSFERASE"/>
    <property type="match status" value="1"/>
</dbReference>
<proteinExistence type="predicted"/>